<evidence type="ECO:0000256" key="10">
    <source>
        <dbReference type="ARBA" id="ARBA00023002"/>
    </source>
</evidence>
<feature type="site" description="Important for catalysis" evidence="13">
    <location>
        <position position="141"/>
    </location>
</feature>
<comment type="pathway">
    <text evidence="3 13 14">Amino-acid biosynthesis; L-leucine biosynthesis; L-leucine from 3-methyl-2-oxobutanoate: step 3/4.</text>
</comment>
<dbReference type="InterPro" id="IPR004429">
    <property type="entry name" value="Isopropylmalate_DH"/>
</dbReference>
<comment type="cofactor">
    <cofactor evidence="13 14">
        <name>Mg(2+)</name>
        <dbReference type="ChEBI" id="CHEBI:18420"/>
    </cofactor>
    <cofactor evidence="13 14">
        <name>Mn(2+)</name>
        <dbReference type="ChEBI" id="CHEBI:29035"/>
    </cofactor>
    <text evidence="13 14">Binds 1 Mg(2+) or Mn(2+) ion per subunit.</text>
</comment>
<evidence type="ECO:0000256" key="4">
    <source>
        <dbReference type="ARBA" id="ARBA00008319"/>
    </source>
</evidence>
<evidence type="ECO:0000256" key="7">
    <source>
        <dbReference type="ARBA" id="ARBA00022605"/>
    </source>
</evidence>
<comment type="caution">
    <text evidence="13">Lacks conserved residue(s) required for the propagation of feature annotation.</text>
</comment>
<dbReference type="Pfam" id="PF00180">
    <property type="entry name" value="Iso_dh"/>
    <property type="match status" value="1"/>
</dbReference>
<feature type="binding site" evidence="13">
    <location>
        <position position="251"/>
    </location>
    <ligand>
        <name>Mg(2+)</name>
        <dbReference type="ChEBI" id="CHEBI:18420"/>
    </ligand>
</feature>
<feature type="binding site" evidence="13">
    <location>
        <position position="96"/>
    </location>
    <ligand>
        <name>substrate</name>
    </ligand>
</feature>
<dbReference type="PROSITE" id="PS00470">
    <property type="entry name" value="IDH_IMDH"/>
    <property type="match status" value="1"/>
</dbReference>
<feature type="binding site" evidence="13">
    <location>
        <position position="223"/>
    </location>
    <ligand>
        <name>Mg(2+)</name>
        <dbReference type="ChEBI" id="CHEBI:18420"/>
    </ligand>
</feature>
<feature type="binding site" evidence="13">
    <location>
        <position position="223"/>
    </location>
    <ligand>
        <name>substrate</name>
    </ligand>
</feature>
<proteinExistence type="inferred from homology"/>
<keyword evidence="11 13" id="KW-0520">NAD</keyword>
<feature type="binding site" evidence="13">
    <location>
        <position position="106"/>
    </location>
    <ligand>
        <name>substrate</name>
    </ligand>
</feature>
<feature type="binding site" evidence="13">
    <location>
        <begin position="280"/>
        <end position="292"/>
    </location>
    <ligand>
        <name>NAD(+)</name>
        <dbReference type="ChEBI" id="CHEBI:57540"/>
    </ligand>
</feature>
<comment type="subcellular location">
    <subcellularLocation>
        <location evidence="13">Cytoplasm</location>
    </subcellularLocation>
</comment>
<evidence type="ECO:0000313" key="16">
    <source>
        <dbReference type="EMBL" id="MCQ5343489.1"/>
    </source>
</evidence>
<evidence type="ECO:0000256" key="2">
    <source>
        <dbReference type="ARBA" id="ARBA00001936"/>
    </source>
</evidence>
<evidence type="ECO:0000259" key="15">
    <source>
        <dbReference type="SMART" id="SM01329"/>
    </source>
</evidence>
<dbReference type="RefSeq" id="WP_062413125.1">
    <property type="nucleotide sequence ID" value="NZ_JAJCIO010000028.1"/>
</dbReference>
<keyword evidence="9 13" id="KW-0460">Magnesium</keyword>
<evidence type="ECO:0000256" key="3">
    <source>
        <dbReference type="ARBA" id="ARBA00004762"/>
    </source>
</evidence>
<keyword evidence="13" id="KW-0464">Manganese</keyword>
<keyword evidence="8 13" id="KW-0479">Metal-binding</keyword>
<keyword evidence="6 13" id="KW-0432">Leucine biosynthesis</keyword>
<comment type="subunit">
    <text evidence="5 13 14">Homodimer.</text>
</comment>
<comment type="caution">
    <text evidence="16">The sequence shown here is derived from an EMBL/GenBank/DDBJ whole genome shotgun (WGS) entry which is preliminary data.</text>
</comment>
<dbReference type="Proteomes" id="UP001206692">
    <property type="component" value="Unassembled WGS sequence"/>
</dbReference>
<dbReference type="Gene3D" id="3.40.718.10">
    <property type="entry name" value="Isopropylmalate Dehydrogenase"/>
    <property type="match status" value="1"/>
</dbReference>
<keyword evidence="13" id="KW-0963">Cytoplasm</keyword>
<dbReference type="HAMAP" id="MF_01033">
    <property type="entry name" value="LeuB_type1"/>
    <property type="match status" value="1"/>
</dbReference>
<evidence type="ECO:0000256" key="6">
    <source>
        <dbReference type="ARBA" id="ARBA00022430"/>
    </source>
</evidence>
<evidence type="ECO:0000256" key="11">
    <source>
        <dbReference type="ARBA" id="ARBA00023027"/>
    </source>
</evidence>
<dbReference type="PANTHER" id="PTHR42979:SF1">
    <property type="entry name" value="3-ISOPROPYLMALATE DEHYDROGENASE"/>
    <property type="match status" value="1"/>
</dbReference>
<organism evidence="16 17">
    <name type="scientific">Megasphaera massiliensis</name>
    <dbReference type="NCBI Taxonomy" id="1232428"/>
    <lineage>
        <taxon>Bacteria</taxon>
        <taxon>Bacillati</taxon>
        <taxon>Bacillota</taxon>
        <taxon>Negativicutes</taxon>
        <taxon>Veillonellales</taxon>
        <taxon>Veillonellaceae</taxon>
        <taxon>Megasphaera</taxon>
    </lineage>
</organism>
<evidence type="ECO:0000256" key="14">
    <source>
        <dbReference type="RuleBase" id="RU004445"/>
    </source>
</evidence>
<evidence type="ECO:0000256" key="12">
    <source>
        <dbReference type="ARBA" id="ARBA00023304"/>
    </source>
</evidence>
<dbReference type="InterPro" id="IPR024084">
    <property type="entry name" value="IsoPropMal-DH-like_dom"/>
</dbReference>
<comment type="similarity">
    <text evidence="4 13">Belongs to the isocitrate and isopropylmalate dehydrogenases family. LeuB type 1 subfamily.</text>
</comment>
<sequence length="361" mass="39023">MSKHIVVIPGDGIGEEITDSAVQVLQEVDAVCKIGLTFERRIAGGTAYDECGSPLPKETIEAAKKADAILFGAVGGDKWDNVEPTLRPEQAVLGLRKALGLYVNLRPVKVPPVLAEYSPLKADIVTGTDVLIVRELVGGIYFGDRCESEIHNGVERAWDLENYSVPEVQRIGTFAMKAAQGRRGKVTSVDKANVLATSRLWRRTMIDVAKDYPDVSLNHFYVDNCAMQLALNPKQFDVIVTGNLFGDILSDEAAVLGGSIGMMPSASIGELTSLYEPIHGSAPDIAGKGIANPCATILSAAMLLRYSFGEEEGASIIEKAVDAALEDGWRTADLYKEGFKKADTKTMTDAVIRHIRSQKKK</sequence>
<gene>
    <name evidence="13 16" type="primary">leuB</name>
    <name evidence="16" type="ORF">NE675_10720</name>
</gene>
<feature type="binding site" evidence="13">
    <location>
        <position position="247"/>
    </location>
    <ligand>
        <name>Mg(2+)</name>
        <dbReference type="ChEBI" id="CHEBI:18420"/>
    </ligand>
</feature>
<evidence type="ECO:0000256" key="8">
    <source>
        <dbReference type="ARBA" id="ARBA00022723"/>
    </source>
</evidence>
<comment type="function">
    <text evidence="13 14">Catalyzes the oxidation of 3-carboxy-2-hydroxy-4-methylpentanoate (3-isopropylmalate) to 3-carboxy-4-methyl-2-oxopentanoate. The product decarboxylates to 4-methyl-2 oxopentanoate.</text>
</comment>
<dbReference type="InterPro" id="IPR019818">
    <property type="entry name" value="IsoCit/isopropylmalate_DH_CS"/>
</dbReference>
<evidence type="ECO:0000313" key="17">
    <source>
        <dbReference type="Proteomes" id="UP001206692"/>
    </source>
</evidence>
<dbReference type="GO" id="GO:0003862">
    <property type="term" value="F:3-isopropylmalate dehydrogenase activity"/>
    <property type="evidence" value="ECO:0007669"/>
    <property type="project" value="UniProtKB-EC"/>
</dbReference>
<comment type="catalytic activity">
    <reaction evidence="1 13 14">
        <text>(2R,3S)-3-isopropylmalate + NAD(+) = 4-methyl-2-oxopentanoate + CO2 + NADH</text>
        <dbReference type="Rhea" id="RHEA:32271"/>
        <dbReference type="ChEBI" id="CHEBI:16526"/>
        <dbReference type="ChEBI" id="CHEBI:17865"/>
        <dbReference type="ChEBI" id="CHEBI:35121"/>
        <dbReference type="ChEBI" id="CHEBI:57540"/>
        <dbReference type="ChEBI" id="CHEBI:57945"/>
        <dbReference type="EC" id="1.1.1.85"/>
    </reaction>
</comment>
<dbReference type="PANTHER" id="PTHR42979">
    <property type="entry name" value="3-ISOPROPYLMALATE DEHYDROGENASE"/>
    <property type="match status" value="1"/>
</dbReference>
<comment type="cofactor">
    <cofactor evidence="2">
        <name>Mn(2+)</name>
        <dbReference type="ChEBI" id="CHEBI:29035"/>
    </cofactor>
</comment>
<feature type="site" description="Important for catalysis" evidence="13">
    <location>
        <position position="191"/>
    </location>
</feature>
<dbReference type="NCBIfam" id="TIGR00169">
    <property type="entry name" value="leuB"/>
    <property type="match status" value="1"/>
</dbReference>
<dbReference type="EC" id="1.1.1.85" evidence="13"/>
<evidence type="ECO:0000256" key="5">
    <source>
        <dbReference type="ARBA" id="ARBA00011738"/>
    </source>
</evidence>
<dbReference type="EMBL" id="JANGEW010000025">
    <property type="protein sequence ID" value="MCQ5343489.1"/>
    <property type="molecule type" value="Genomic_DNA"/>
</dbReference>
<evidence type="ECO:0000256" key="9">
    <source>
        <dbReference type="ARBA" id="ARBA00022842"/>
    </source>
</evidence>
<reference evidence="16 17" key="1">
    <citation type="submission" date="2022-06" db="EMBL/GenBank/DDBJ databases">
        <title>Isolation of gut microbiota from human fecal samples.</title>
        <authorList>
            <person name="Pamer E.G."/>
            <person name="Barat B."/>
            <person name="Waligurski E."/>
            <person name="Medina S."/>
            <person name="Paddock L."/>
            <person name="Mostad J."/>
        </authorList>
    </citation>
    <scope>NUCLEOTIDE SEQUENCE [LARGE SCALE GENOMIC DNA]</scope>
    <source>
        <strain evidence="16 17">DFI.1.1</strain>
    </source>
</reference>
<keyword evidence="7 13" id="KW-0028">Amino-acid biosynthesis</keyword>
<evidence type="ECO:0000256" key="1">
    <source>
        <dbReference type="ARBA" id="ARBA00000624"/>
    </source>
</evidence>
<protein>
    <recommendedName>
        <fullName evidence="13">3-isopropylmalate dehydrogenase</fullName>
        <ecNumber evidence="13">1.1.1.85</ecNumber>
    </recommendedName>
    <alternativeName>
        <fullName evidence="13">3-IPM-DH</fullName>
    </alternativeName>
    <alternativeName>
        <fullName evidence="13">Beta-IPM dehydrogenase</fullName>
        <shortName evidence="13">IMDH</shortName>
    </alternativeName>
</protein>
<keyword evidence="10 13" id="KW-0560">Oxidoreductase</keyword>
<feature type="binding site" evidence="13">
    <location>
        <position position="134"/>
    </location>
    <ligand>
        <name>substrate</name>
    </ligand>
</feature>
<evidence type="ECO:0000256" key="13">
    <source>
        <dbReference type="HAMAP-Rule" id="MF_01033"/>
    </source>
</evidence>
<dbReference type="SMART" id="SM01329">
    <property type="entry name" value="Iso_dh"/>
    <property type="match status" value="1"/>
</dbReference>
<name>A0ABT1SUJ7_9FIRM</name>
<keyword evidence="12 13" id="KW-0100">Branched-chain amino acid biosynthesis</keyword>
<dbReference type="SUPFAM" id="SSF53659">
    <property type="entry name" value="Isocitrate/Isopropylmalate dehydrogenase-like"/>
    <property type="match status" value="1"/>
</dbReference>
<keyword evidence="17" id="KW-1185">Reference proteome</keyword>
<feature type="domain" description="Isopropylmalate dehydrogenase-like" evidence="15">
    <location>
        <begin position="4"/>
        <end position="351"/>
    </location>
</feature>
<accession>A0ABT1SUJ7</accession>